<dbReference type="GO" id="GO:0044283">
    <property type="term" value="P:small molecule biosynthetic process"/>
    <property type="evidence" value="ECO:0007669"/>
    <property type="project" value="UniProtKB-ARBA"/>
</dbReference>
<gene>
    <name evidence="5" type="primary">vrtI</name>
    <name evidence="5" type="ORF">LSUB1_G005062</name>
</gene>
<evidence type="ECO:0000256" key="3">
    <source>
        <dbReference type="SAM" id="MobiDB-lite"/>
    </source>
</evidence>
<evidence type="ECO:0000256" key="1">
    <source>
        <dbReference type="ARBA" id="ARBA00008056"/>
    </source>
</evidence>
<reference evidence="5 6" key="1">
    <citation type="submission" date="2018-05" db="EMBL/GenBank/DDBJ databases">
        <title>Genome sequencing and assembly of the regulated plant pathogen Lachnellula willkommii and related sister species for the development of diagnostic species identification markers.</title>
        <authorList>
            <person name="Giroux E."/>
            <person name="Bilodeau G."/>
        </authorList>
    </citation>
    <scope>NUCLEOTIDE SEQUENCE [LARGE SCALE GENOMIC DNA]</scope>
    <source>
        <strain evidence="5 6">CBS 197.66</strain>
    </source>
</reference>
<dbReference type="InterPro" id="IPR050231">
    <property type="entry name" value="Iron_ascorbate_oxido_reductase"/>
</dbReference>
<keyword evidence="2" id="KW-0560">Oxidoreductase</keyword>
<keyword evidence="2" id="KW-0479">Metal-binding</keyword>
<sequence>MTTETITQTGILGTLAFPNIPPFPSNISTAPLYRLSLSTLRSNPAESARLFQSSKDLGFFYLDLRGDVEGERLLREADQAFELAQTCYDLGRDELSKFDYKSRGSYMGYKGSGTSIVDEKGNLDRNEFYNVRNTQVPGLTEVKSADSRKIPKDDFLGISETPFEHPQLLYKNADLIKSYMQTAHSIVILILSHLNTHLHLPPNTLQNLHDLRSHSGDQVRLIKSPPQPASELRATLGKHTDFGSITILFNRIGGLQILPPPSLTPTGQEPQWTYVKPLPGHCIVNLGDAMVKFTNGLLRSNIHRVVAPPGIQGKETRYSVVYFARPGDEVVLKRLNGSDVIPELKEGEKEEEINSKDWILLQALRLRGVKEGMSDEEKKKLWEESGRGK</sequence>
<accession>A0A8H8RNM9</accession>
<comment type="similarity">
    <text evidence="1 2">Belongs to the iron/ascorbate-dependent oxidoreductase family.</text>
</comment>
<name>A0A8H8RNM9_9HELO</name>
<proteinExistence type="inferred from homology"/>
<dbReference type="GO" id="GO:0046872">
    <property type="term" value="F:metal ion binding"/>
    <property type="evidence" value="ECO:0007669"/>
    <property type="project" value="UniProtKB-KW"/>
</dbReference>
<dbReference type="SUPFAM" id="SSF51197">
    <property type="entry name" value="Clavaminate synthase-like"/>
    <property type="match status" value="1"/>
</dbReference>
<dbReference type="InterPro" id="IPR005123">
    <property type="entry name" value="Oxoglu/Fe-dep_dioxygenase_dom"/>
</dbReference>
<dbReference type="PANTHER" id="PTHR47990">
    <property type="entry name" value="2-OXOGLUTARATE (2OG) AND FE(II)-DEPENDENT OXYGENASE SUPERFAMILY PROTEIN-RELATED"/>
    <property type="match status" value="1"/>
</dbReference>
<dbReference type="Pfam" id="PF03171">
    <property type="entry name" value="2OG-FeII_Oxy"/>
    <property type="match status" value="1"/>
</dbReference>
<dbReference type="InterPro" id="IPR027443">
    <property type="entry name" value="IPNS-like_sf"/>
</dbReference>
<dbReference type="Gene3D" id="2.60.120.330">
    <property type="entry name" value="B-lactam Antibiotic, Isopenicillin N Synthase, Chain"/>
    <property type="match status" value="1"/>
</dbReference>
<dbReference type="EMBL" id="QGMJ01000255">
    <property type="protein sequence ID" value="TVY38915.1"/>
    <property type="molecule type" value="Genomic_DNA"/>
</dbReference>
<evidence type="ECO:0000256" key="2">
    <source>
        <dbReference type="RuleBase" id="RU003682"/>
    </source>
</evidence>
<evidence type="ECO:0000259" key="4">
    <source>
        <dbReference type="PROSITE" id="PS51471"/>
    </source>
</evidence>
<evidence type="ECO:0000313" key="6">
    <source>
        <dbReference type="Proteomes" id="UP000462212"/>
    </source>
</evidence>
<dbReference type="AlphaFoldDB" id="A0A8H8RNM9"/>
<dbReference type="PROSITE" id="PS51471">
    <property type="entry name" value="FE2OG_OXY"/>
    <property type="match status" value="1"/>
</dbReference>
<dbReference type="OrthoDB" id="288590at2759"/>
<protein>
    <submittedName>
        <fullName evidence="5">Oxidoreductase</fullName>
    </submittedName>
</protein>
<organism evidence="5 6">
    <name type="scientific">Lachnellula subtilissima</name>
    <dbReference type="NCBI Taxonomy" id="602034"/>
    <lineage>
        <taxon>Eukaryota</taxon>
        <taxon>Fungi</taxon>
        <taxon>Dikarya</taxon>
        <taxon>Ascomycota</taxon>
        <taxon>Pezizomycotina</taxon>
        <taxon>Leotiomycetes</taxon>
        <taxon>Helotiales</taxon>
        <taxon>Lachnaceae</taxon>
        <taxon>Lachnellula</taxon>
    </lineage>
</organism>
<keyword evidence="6" id="KW-1185">Reference proteome</keyword>
<dbReference type="InterPro" id="IPR044861">
    <property type="entry name" value="IPNS-like_FE2OG_OXY"/>
</dbReference>
<feature type="region of interest" description="Disordered" evidence="3">
    <location>
        <begin position="370"/>
        <end position="389"/>
    </location>
</feature>
<dbReference type="GO" id="GO:0016491">
    <property type="term" value="F:oxidoreductase activity"/>
    <property type="evidence" value="ECO:0007669"/>
    <property type="project" value="UniProtKB-KW"/>
</dbReference>
<keyword evidence="2" id="KW-0408">Iron</keyword>
<dbReference type="Proteomes" id="UP000462212">
    <property type="component" value="Unassembled WGS sequence"/>
</dbReference>
<evidence type="ECO:0000313" key="5">
    <source>
        <dbReference type="EMBL" id="TVY38915.1"/>
    </source>
</evidence>
<feature type="domain" description="Fe2OG dioxygenase" evidence="4">
    <location>
        <begin position="215"/>
        <end position="326"/>
    </location>
</feature>
<dbReference type="InterPro" id="IPR026992">
    <property type="entry name" value="DIOX_N"/>
</dbReference>
<dbReference type="Pfam" id="PF14226">
    <property type="entry name" value="DIOX_N"/>
    <property type="match status" value="1"/>
</dbReference>
<comment type="caution">
    <text evidence="5">The sequence shown here is derived from an EMBL/GenBank/DDBJ whole genome shotgun (WGS) entry which is preliminary data.</text>
</comment>